<dbReference type="PANTHER" id="PTHR30217">
    <property type="entry name" value="PEPTIDASE U32 FAMILY"/>
    <property type="match status" value="1"/>
</dbReference>
<dbReference type="InterPro" id="IPR051454">
    <property type="entry name" value="RNA/ubiquinone_mod_enzymes"/>
</dbReference>
<gene>
    <name evidence="1" type="ORF">V3851_16535</name>
</gene>
<proteinExistence type="predicted"/>
<protein>
    <submittedName>
        <fullName evidence="1">U32 family peptidase</fullName>
    </submittedName>
</protein>
<dbReference type="EMBL" id="JAZHPZ010000008">
    <property type="protein sequence ID" value="MEF2967435.1"/>
    <property type="molecule type" value="Genomic_DNA"/>
</dbReference>
<keyword evidence="2" id="KW-1185">Reference proteome</keyword>
<name>A0ABU7VUK4_9BACL</name>
<reference evidence="1 2" key="1">
    <citation type="submission" date="2024-02" db="EMBL/GenBank/DDBJ databases">
        <title>A nitrogen-fixing paenibacillus bacterium.</title>
        <authorList>
            <person name="Zhang W.L."/>
            <person name="Chen S.F."/>
        </authorList>
    </citation>
    <scope>NUCLEOTIDE SEQUENCE [LARGE SCALE GENOMIC DNA]</scope>
    <source>
        <strain evidence="1 2">M1</strain>
    </source>
</reference>
<dbReference type="RefSeq" id="WP_331847654.1">
    <property type="nucleotide sequence ID" value="NZ_JAZHPZ010000008.1"/>
</dbReference>
<accession>A0ABU7VUK4</accession>
<dbReference type="InterPro" id="IPR001539">
    <property type="entry name" value="Peptidase_U32"/>
</dbReference>
<dbReference type="Pfam" id="PF01136">
    <property type="entry name" value="Peptidase_U32"/>
    <property type="match status" value="1"/>
</dbReference>
<comment type="caution">
    <text evidence="1">The sequence shown here is derived from an EMBL/GenBank/DDBJ whole genome shotgun (WGS) entry which is preliminary data.</text>
</comment>
<dbReference type="Proteomes" id="UP001306950">
    <property type="component" value="Unassembled WGS sequence"/>
</dbReference>
<evidence type="ECO:0000313" key="2">
    <source>
        <dbReference type="Proteomes" id="UP001306950"/>
    </source>
</evidence>
<dbReference type="PANTHER" id="PTHR30217:SF10">
    <property type="entry name" value="23S RRNA 5-HYDROXYCYTIDINE C2501 SYNTHASE"/>
    <property type="match status" value="1"/>
</dbReference>
<evidence type="ECO:0000313" key="1">
    <source>
        <dbReference type="EMBL" id="MEF2967435.1"/>
    </source>
</evidence>
<sequence length="379" mass="43751">MKISVPASFEEGYLEELSKHKEVINVYGKLPSDFVGGGYETSRLPDISVDKLESYIAKTNSLGITFSYVINGTVMNNDEYTQSGIKKLHELLAFLDSKNLESVTVSNVYLIHYIRKNFPHLPIKISSNLMVDTVEKARHFESLGAKIIVLDPILVNRNLKMLKAIRRAVSCELELIVNNNCFHQCPYLSYHQSYLSFNSRTVNEENHTPFDFCYTTCSRIRVLDPGYWIKADWIRPEDMHAYEEIGYDRIKLIDRCTPADVLLNRVQAYANRSYDGNLLDLILHYGYNDTISPQEYLNNIYIDNKKLDGFFEKSFFRAECSHLNCNVDCTKCFDHASQAITINEEWRQRMIEKKNHEYEEQVGEISRLSAIPETMGGVI</sequence>
<organism evidence="1 2">
    <name type="scientific">Paenibacillus haidiansis</name>
    <dbReference type="NCBI Taxonomy" id="1574488"/>
    <lineage>
        <taxon>Bacteria</taxon>
        <taxon>Bacillati</taxon>
        <taxon>Bacillota</taxon>
        <taxon>Bacilli</taxon>
        <taxon>Bacillales</taxon>
        <taxon>Paenibacillaceae</taxon>
        <taxon>Paenibacillus</taxon>
    </lineage>
</organism>